<dbReference type="Proteomes" id="UP001262889">
    <property type="component" value="Unassembled WGS sequence"/>
</dbReference>
<dbReference type="Pfam" id="PF08495">
    <property type="entry name" value="FIST"/>
    <property type="match status" value="1"/>
</dbReference>
<reference evidence="3 4" key="1">
    <citation type="submission" date="2023-09" db="EMBL/GenBank/DDBJ databases">
        <authorList>
            <person name="Rey-Velasco X."/>
        </authorList>
    </citation>
    <scope>NUCLEOTIDE SEQUENCE [LARGE SCALE GENOMIC DNA]</scope>
    <source>
        <strain evidence="3 4">F363</strain>
    </source>
</reference>
<gene>
    <name evidence="3" type="ORF">RM553_18985</name>
</gene>
<dbReference type="SMART" id="SM01204">
    <property type="entry name" value="FIST_C"/>
    <property type="match status" value="1"/>
</dbReference>
<feature type="domain" description="FIST" evidence="1">
    <location>
        <begin position="25"/>
        <end position="218"/>
    </location>
</feature>
<feature type="domain" description="FIST C-domain" evidence="2">
    <location>
        <begin position="219"/>
        <end position="357"/>
    </location>
</feature>
<evidence type="ECO:0000259" key="2">
    <source>
        <dbReference type="SMART" id="SM01204"/>
    </source>
</evidence>
<comment type="caution">
    <text evidence="3">The sequence shown here is derived from an EMBL/GenBank/DDBJ whole genome shotgun (WGS) entry which is preliminary data.</text>
</comment>
<evidence type="ECO:0000313" key="4">
    <source>
        <dbReference type="Proteomes" id="UP001262889"/>
    </source>
</evidence>
<dbReference type="Pfam" id="PF10442">
    <property type="entry name" value="FIST_C"/>
    <property type="match status" value="1"/>
</dbReference>
<accession>A0ABU3CEZ7</accession>
<dbReference type="SMART" id="SM00897">
    <property type="entry name" value="FIST"/>
    <property type="match status" value="1"/>
</dbReference>
<dbReference type="RefSeq" id="WP_311536545.1">
    <property type="nucleotide sequence ID" value="NZ_JAVRHQ010000046.1"/>
</dbReference>
<dbReference type="PANTHER" id="PTHR40252:SF2">
    <property type="entry name" value="BLR0328 PROTEIN"/>
    <property type="match status" value="1"/>
</dbReference>
<dbReference type="InterPro" id="IPR013702">
    <property type="entry name" value="FIST_domain_N"/>
</dbReference>
<protein>
    <submittedName>
        <fullName evidence="3">FIST N-terminal domain-containing protein</fullName>
    </submittedName>
</protein>
<dbReference type="PANTHER" id="PTHR40252">
    <property type="entry name" value="BLR0328 PROTEIN"/>
    <property type="match status" value="1"/>
</dbReference>
<name>A0ABU3CEZ7_9FLAO</name>
<proteinExistence type="predicted"/>
<evidence type="ECO:0000313" key="3">
    <source>
        <dbReference type="EMBL" id="MDT0644930.1"/>
    </source>
</evidence>
<organism evidence="3 4">
    <name type="scientific">Autumnicola tepida</name>
    <dbReference type="NCBI Taxonomy" id="3075595"/>
    <lineage>
        <taxon>Bacteria</taxon>
        <taxon>Pseudomonadati</taxon>
        <taxon>Bacteroidota</taxon>
        <taxon>Flavobacteriia</taxon>
        <taxon>Flavobacteriales</taxon>
        <taxon>Flavobacteriaceae</taxon>
        <taxon>Autumnicola</taxon>
    </lineage>
</organism>
<evidence type="ECO:0000259" key="1">
    <source>
        <dbReference type="SMART" id="SM00897"/>
    </source>
</evidence>
<keyword evidence="4" id="KW-1185">Reference proteome</keyword>
<dbReference type="EMBL" id="JAVRHQ010000046">
    <property type="protein sequence ID" value="MDT0644930.1"/>
    <property type="molecule type" value="Genomic_DNA"/>
</dbReference>
<sequence length="378" mass="42373">MKIVQARKFKNKEWEYKPPKSELQNPLVFIFADRMLLENEIFYENVKANFNYEHLIFGSTSGEIIGENVHQDSAVVTAIEFEQSSFEIRRANILDYDKNSHALGEHLIKSLPKVNLKHVLIVSEGSYTNGSELIKGLQTHLAPNVLLTGGMCGDNDRFEKTFVSYQHRPTQGEIIIIGLYGESLEITCSSSGGWIPFGPERTITKAEGNILYEIDHMPALDLYTKYLGDKAKELPKASLFYPLNITAESKTEPVIRTILNIDENNNSMILAGDVPLNAKVQLMMASVDSLVHGAAEAATMAMKNRTKAPQLAFLVSCIGRKLVMDQRVEEEIEEIKLIIGDHANISGFYSYGEMAPLQDQQTCELHNQTMTLTLISEK</sequence>
<dbReference type="InterPro" id="IPR019494">
    <property type="entry name" value="FIST_C"/>
</dbReference>